<evidence type="ECO:0000313" key="11">
    <source>
        <dbReference type="Proteomes" id="UP000223370"/>
    </source>
</evidence>
<evidence type="ECO:0000256" key="4">
    <source>
        <dbReference type="ARBA" id="ARBA00022475"/>
    </source>
</evidence>
<evidence type="ECO:0000256" key="5">
    <source>
        <dbReference type="ARBA" id="ARBA00022741"/>
    </source>
</evidence>
<dbReference type="GO" id="GO:0016887">
    <property type="term" value="F:ATP hydrolysis activity"/>
    <property type="evidence" value="ECO:0007669"/>
    <property type="project" value="InterPro"/>
</dbReference>
<dbReference type="InterPro" id="IPR015856">
    <property type="entry name" value="ABC_transpr_CbiO/EcfA_su"/>
</dbReference>
<dbReference type="SMART" id="SM00382">
    <property type="entry name" value="AAA"/>
    <property type="match status" value="1"/>
</dbReference>
<evidence type="ECO:0000256" key="1">
    <source>
        <dbReference type="ARBA" id="ARBA00004202"/>
    </source>
</evidence>
<dbReference type="CDD" id="cd03225">
    <property type="entry name" value="ABC_cobalt_CbiO_domain1"/>
    <property type="match status" value="1"/>
</dbReference>
<keyword evidence="8" id="KW-0472">Membrane</keyword>
<dbReference type="AlphaFoldDB" id="A0A1Z5J5W3"/>
<evidence type="ECO:0000256" key="8">
    <source>
        <dbReference type="ARBA" id="ARBA00023136"/>
    </source>
</evidence>
<feature type="domain" description="ABC transporter" evidence="9">
    <location>
        <begin position="4"/>
        <end position="236"/>
    </location>
</feature>
<dbReference type="Gene3D" id="3.40.50.300">
    <property type="entry name" value="P-loop containing nucleotide triphosphate hydrolases"/>
    <property type="match status" value="1"/>
</dbReference>
<evidence type="ECO:0000259" key="9">
    <source>
        <dbReference type="PROSITE" id="PS50893"/>
    </source>
</evidence>
<dbReference type="InterPro" id="IPR003439">
    <property type="entry name" value="ABC_transporter-like_ATP-bd"/>
</dbReference>
<sequence length="268" mass="29823">MTSIQIDGLKYQYPTSDFKLAIDQLTITENLVAIAGQNGAGKSTLFKLLTGLVHPQAGEIHINHRDLASLTPEDRLKTIGIVFQDPSSQLFNATVEKEVAWSVLQVETDAAVVADTVNDALATVGLTELKDKNPFDLSMPEKKLLSIATVLAVNPQIYLFDEPMISLDWPSQQLVTHLMQHLAEEKHQVIAITHDMNWLAATFAKVDVLADGQVIFEGKPETFFGDSALTQKTGLMTPRIMQIAQEVFDDSRVYLTPEDYFEKHSEKR</sequence>
<evidence type="ECO:0000256" key="7">
    <source>
        <dbReference type="ARBA" id="ARBA00022967"/>
    </source>
</evidence>
<dbReference type="RefSeq" id="WP_098826481.1">
    <property type="nucleotide sequence ID" value="NZ_BCMJ01000017.1"/>
</dbReference>
<protein>
    <submittedName>
        <fullName evidence="10">Energy-coupling factor transporter ATP-binding protein</fullName>
    </submittedName>
</protein>
<dbReference type="PANTHER" id="PTHR43553:SF27">
    <property type="entry name" value="ENERGY-COUPLING FACTOR TRANSPORTER ATP-BINDING PROTEIN ECFA2"/>
    <property type="match status" value="1"/>
</dbReference>
<gene>
    <name evidence="10" type="primary">ecfA2_2</name>
    <name evidence="10" type="ORF">IWT5_02364</name>
</gene>
<evidence type="ECO:0000256" key="2">
    <source>
        <dbReference type="ARBA" id="ARBA00005417"/>
    </source>
</evidence>
<comment type="subcellular location">
    <subcellularLocation>
        <location evidence="1">Cell membrane</location>
        <topology evidence="1">Peripheral membrane protein</topology>
    </subcellularLocation>
</comment>
<keyword evidence="5" id="KW-0547">Nucleotide-binding</keyword>
<dbReference type="PROSITE" id="PS50893">
    <property type="entry name" value="ABC_TRANSPORTER_2"/>
    <property type="match status" value="1"/>
</dbReference>
<keyword evidence="11" id="KW-1185">Reference proteome</keyword>
<dbReference type="OrthoDB" id="9784332at2"/>
<evidence type="ECO:0000313" key="10">
    <source>
        <dbReference type="EMBL" id="GAX09181.1"/>
    </source>
</evidence>
<keyword evidence="6 10" id="KW-0067">ATP-binding</keyword>
<dbReference type="PANTHER" id="PTHR43553">
    <property type="entry name" value="HEAVY METAL TRANSPORTER"/>
    <property type="match status" value="1"/>
</dbReference>
<dbReference type="InterPro" id="IPR003593">
    <property type="entry name" value="AAA+_ATPase"/>
</dbReference>
<dbReference type="InterPro" id="IPR050095">
    <property type="entry name" value="ECF_ABC_transporter_ATP-bd"/>
</dbReference>
<dbReference type="SUPFAM" id="SSF52540">
    <property type="entry name" value="P-loop containing nucleoside triphosphate hydrolases"/>
    <property type="match status" value="1"/>
</dbReference>
<keyword evidence="3" id="KW-0813">Transport</keyword>
<evidence type="ECO:0000256" key="6">
    <source>
        <dbReference type="ARBA" id="ARBA00022840"/>
    </source>
</evidence>
<accession>A0A1Z5J5W3</accession>
<comment type="similarity">
    <text evidence="2">Belongs to the ABC transporter superfamily.</text>
</comment>
<comment type="caution">
    <text evidence="10">The sequence shown here is derived from an EMBL/GenBank/DDBJ whole genome shotgun (WGS) entry which is preliminary data.</text>
</comment>
<dbReference type="Proteomes" id="UP000223370">
    <property type="component" value="Unassembled WGS sequence"/>
</dbReference>
<dbReference type="InterPro" id="IPR027417">
    <property type="entry name" value="P-loop_NTPase"/>
</dbReference>
<proteinExistence type="inferred from homology"/>
<keyword evidence="7" id="KW-1278">Translocase</keyword>
<dbReference type="GO" id="GO:0043190">
    <property type="term" value="C:ATP-binding cassette (ABC) transporter complex"/>
    <property type="evidence" value="ECO:0007669"/>
    <property type="project" value="TreeGrafter"/>
</dbReference>
<organism evidence="10 11">
    <name type="scientific">Secundilactobacillus silagincola</name>
    <dbReference type="NCBI Taxonomy" id="1714681"/>
    <lineage>
        <taxon>Bacteria</taxon>
        <taxon>Bacillati</taxon>
        <taxon>Bacillota</taxon>
        <taxon>Bacilli</taxon>
        <taxon>Lactobacillales</taxon>
        <taxon>Lactobacillaceae</taxon>
        <taxon>Secundilactobacillus</taxon>
    </lineage>
</organism>
<keyword evidence="4" id="KW-1003">Cell membrane</keyword>
<dbReference type="GO" id="GO:0042626">
    <property type="term" value="F:ATPase-coupled transmembrane transporter activity"/>
    <property type="evidence" value="ECO:0007669"/>
    <property type="project" value="TreeGrafter"/>
</dbReference>
<dbReference type="Pfam" id="PF00005">
    <property type="entry name" value="ABC_tran"/>
    <property type="match status" value="1"/>
</dbReference>
<dbReference type="EMBL" id="BCMJ01000017">
    <property type="protein sequence ID" value="GAX09181.1"/>
    <property type="molecule type" value="Genomic_DNA"/>
</dbReference>
<reference evidence="10 11" key="1">
    <citation type="submission" date="2015-11" db="EMBL/GenBank/DDBJ databases">
        <title>Draft genome sequences of new species of the genus Lactobacillus isolated from orchardgrass silage.</title>
        <authorList>
            <person name="Tohno M."/>
            <person name="Tanizawa Y."/>
            <person name="Arita M."/>
        </authorList>
    </citation>
    <scope>NUCLEOTIDE SEQUENCE [LARGE SCALE GENOMIC DNA]</scope>
    <source>
        <strain evidence="10 11">IWT5</strain>
    </source>
</reference>
<dbReference type="GO" id="GO:0005524">
    <property type="term" value="F:ATP binding"/>
    <property type="evidence" value="ECO:0007669"/>
    <property type="project" value="UniProtKB-KW"/>
</dbReference>
<evidence type="ECO:0000256" key="3">
    <source>
        <dbReference type="ARBA" id="ARBA00022448"/>
    </source>
</evidence>
<name>A0A1Z5J5W3_9LACO</name>